<feature type="compositionally biased region" description="Polar residues" evidence="1">
    <location>
        <begin position="14"/>
        <end position="32"/>
    </location>
</feature>
<organism evidence="2 3">
    <name type="scientific">Odynerus spinipes</name>
    <dbReference type="NCBI Taxonomy" id="1348599"/>
    <lineage>
        <taxon>Eukaryota</taxon>
        <taxon>Metazoa</taxon>
        <taxon>Ecdysozoa</taxon>
        <taxon>Arthropoda</taxon>
        <taxon>Hexapoda</taxon>
        <taxon>Insecta</taxon>
        <taxon>Pterygota</taxon>
        <taxon>Neoptera</taxon>
        <taxon>Endopterygota</taxon>
        <taxon>Hymenoptera</taxon>
        <taxon>Apocrita</taxon>
        <taxon>Aculeata</taxon>
        <taxon>Vespoidea</taxon>
        <taxon>Vespidae</taxon>
        <taxon>Eumeninae</taxon>
        <taxon>Odynerus</taxon>
    </lineage>
</organism>
<reference evidence="2" key="2">
    <citation type="journal article" date="2023" name="Commun. Biol.">
        <title>Intrasexual cuticular hydrocarbon dimorphism in a wasp sheds light on hydrocarbon biosynthesis genes in Hymenoptera.</title>
        <authorList>
            <person name="Moris V.C."/>
            <person name="Podsiadlowski L."/>
            <person name="Martin S."/>
            <person name="Oeyen J.P."/>
            <person name="Donath A."/>
            <person name="Petersen M."/>
            <person name="Wilbrandt J."/>
            <person name="Misof B."/>
            <person name="Liedtke D."/>
            <person name="Thamm M."/>
            <person name="Scheiner R."/>
            <person name="Schmitt T."/>
            <person name="Niehuis O."/>
        </authorList>
    </citation>
    <scope>NUCLEOTIDE SEQUENCE</scope>
    <source>
        <strain evidence="2">GBR_01_08_01A</strain>
    </source>
</reference>
<evidence type="ECO:0000313" key="2">
    <source>
        <dbReference type="EMBL" id="KAK2580227.1"/>
    </source>
</evidence>
<feature type="compositionally biased region" description="Basic residues" evidence="1">
    <location>
        <begin position="1"/>
        <end position="13"/>
    </location>
</feature>
<evidence type="ECO:0000313" key="3">
    <source>
        <dbReference type="Proteomes" id="UP001258017"/>
    </source>
</evidence>
<name>A0AAD9RI67_9HYME</name>
<gene>
    <name evidence="2" type="ORF">KPH14_012483</name>
</gene>
<dbReference type="AlphaFoldDB" id="A0AAD9RI67"/>
<sequence>MHLPIRKITRSRRTQIQTQPTKMLKSTQRNKTCSSLAHPTMERVTFIFLSDTLLNEICLQCYQMNLR</sequence>
<feature type="region of interest" description="Disordered" evidence="1">
    <location>
        <begin position="1"/>
        <end position="32"/>
    </location>
</feature>
<evidence type="ECO:0000256" key="1">
    <source>
        <dbReference type="SAM" id="MobiDB-lite"/>
    </source>
</evidence>
<keyword evidence="3" id="KW-1185">Reference proteome</keyword>
<dbReference type="EMBL" id="JAIFRP010000062">
    <property type="protein sequence ID" value="KAK2580227.1"/>
    <property type="molecule type" value="Genomic_DNA"/>
</dbReference>
<protein>
    <submittedName>
        <fullName evidence="2">Uncharacterized protein</fullName>
    </submittedName>
</protein>
<accession>A0AAD9RI67</accession>
<proteinExistence type="predicted"/>
<comment type="caution">
    <text evidence="2">The sequence shown here is derived from an EMBL/GenBank/DDBJ whole genome shotgun (WGS) entry which is preliminary data.</text>
</comment>
<dbReference type="Proteomes" id="UP001258017">
    <property type="component" value="Unassembled WGS sequence"/>
</dbReference>
<reference evidence="2" key="1">
    <citation type="submission" date="2021-08" db="EMBL/GenBank/DDBJ databases">
        <authorList>
            <person name="Misof B."/>
            <person name="Oliver O."/>
            <person name="Podsiadlowski L."/>
            <person name="Donath A."/>
            <person name="Peters R."/>
            <person name="Mayer C."/>
            <person name="Rust J."/>
            <person name="Gunkel S."/>
            <person name="Lesny P."/>
            <person name="Martin S."/>
            <person name="Oeyen J.P."/>
            <person name="Petersen M."/>
            <person name="Panagiotis P."/>
            <person name="Wilbrandt J."/>
            <person name="Tanja T."/>
        </authorList>
    </citation>
    <scope>NUCLEOTIDE SEQUENCE</scope>
    <source>
        <strain evidence="2">GBR_01_08_01A</strain>
        <tissue evidence="2">Thorax + abdomen</tissue>
    </source>
</reference>